<dbReference type="InterPro" id="IPR027417">
    <property type="entry name" value="P-loop_NTPase"/>
</dbReference>
<evidence type="ECO:0000259" key="6">
    <source>
        <dbReference type="Pfam" id="PF25408"/>
    </source>
</evidence>
<dbReference type="InterPro" id="IPR057568">
    <property type="entry name" value="CortBP2_NAV1-like_AAA_lid"/>
</dbReference>
<feature type="region of interest" description="Disordered" evidence="4">
    <location>
        <begin position="229"/>
        <end position="251"/>
    </location>
</feature>
<protein>
    <recommendedName>
        <fullName evidence="9">AAA+ ATPase domain-containing protein</fullName>
    </recommendedName>
</protein>
<dbReference type="Proteomes" id="UP001487740">
    <property type="component" value="Unassembled WGS sequence"/>
</dbReference>
<feature type="compositionally biased region" description="Polar residues" evidence="4">
    <location>
        <begin position="234"/>
        <end position="251"/>
    </location>
</feature>
<dbReference type="AlphaFoldDB" id="A0AAW0STK2"/>
<dbReference type="PANTHER" id="PTHR12784:SF28">
    <property type="entry name" value="PROTEIN SICKIE"/>
    <property type="match status" value="1"/>
</dbReference>
<reference evidence="7 8" key="1">
    <citation type="submission" date="2023-03" db="EMBL/GenBank/DDBJ databases">
        <title>High-quality genome of Scylla paramamosain provides insights in environmental adaptation.</title>
        <authorList>
            <person name="Zhang L."/>
        </authorList>
    </citation>
    <scope>NUCLEOTIDE SEQUENCE [LARGE SCALE GENOMIC DNA]</scope>
    <source>
        <strain evidence="7">LZ_2023a</strain>
        <tissue evidence="7">Muscle</tissue>
    </source>
</reference>
<dbReference type="PANTHER" id="PTHR12784">
    <property type="entry name" value="STEERIN"/>
    <property type="match status" value="1"/>
</dbReference>
<dbReference type="GO" id="GO:0022008">
    <property type="term" value="P:neurogenesis"/>
    <property type="evidence" value="ECO:0007669"/>
    <property type="project" value="InterPro"/>
</dbReference>
<evidence type="ECO:0000256" key="4">
    <source>
        <dbReference type="SAM" id="MobiDB-lite"/>
    </source>
</evidence>
<evidence type="ECO:0008006" key="9">
    <source>
        <dbReference type="Google" id="ProtNLM"/>
    </source>
</evidence>
<name>A0AAW0STK2_SCYPA</name>
<feature type="region of interest" description="Disordered" evidence="4">
    <location>
        <begin position="1085"/>
        <end position="1108"/>
    </location>
</feature>
<feature type="region of interest" description="Disordered" evidence="4">
    <location>
        <begin position="404"/>
        <end position="432"/>
    </location>
</feature>
<feature type="domain" description="Neuron navigator 1-like ubiquitin-like" evidence="5">
    <location>
        <begin position="652"/>
        <end position="724"/>
    </location>
</feature>
<evidence type="ECO:0000256" key="1">
    <source>
        <dbReference type="ARBA" id="ARBA00006255"/>
    </source>
</evidence>
<proteinExistence type="inferred from homology"/>
<feature type="domain" description="CortBP2/NAV1-like AAA+ ATPase lid" evidence="6">
    <location>
        <begin position="932"/>
        <end position="1037"/>
    </location>
</feature>
<organism evidence="7 8">
    <name type="scientific">Scylla paramamosain</name>
    <name type="common">Mud crab</name>
    <dbReference type="NCBI Taxonomy" id="85552"/>
    <lineage>
        <taxon>Eukaryota</taxon>
        <taxon>Metazoa</taxon>
        <taxon>Ecdysozoa</taxon>
        <taxon>Arthropoda</taxon>
        <taxon>Crustacea</taxon>
        <taxon>Multicrustacea</taxon>
        <taxon>Malacostraca</taxon>
        <taxon>Eumalacostraca</taxon>
        <taxon>Eucarida</taxon>
        <taxon>Decapoda</taxon>
        <taxon>Pleocyemata</taxon>
        <taxon>Brachyura</taxon>
        <taxon>Eubrachyura</taxon>
        <taxon>Portunoidea</taxon>
        <taxon>Portunidae</taxon>
        <taxon>Portuninae</taxon>
        <taxon>Scylla</taxon>
    </lineage>
</organism>
<comment type="caution">
    <text evidence="7">The sequence shown here is derived from an EMBL/GenBank/DDBJ whole genome shotgun (WGS) entry which is preliminary data.</text>
</comment>
<dbReference type="SUPFAM" id="SSF52540">
    <property type="entry name" value="P-loop containing nucleoside triphosphate hydrolases"/>
    <property type="match status" value="1"/>
</dbReference>
<gene>
    <name evidence="7" type="ORF">O3P69_018809</name>
</gene>
<dbReference type="InterPro" id="IPR057126">
    <property type="entry name" value="NAV1-like_ubiquitin-like"/>
</dbReference>
<keyword evidence="2 3" id="KW-0175">Coiled coil</keyword>
<accession>A0AAW0STK2</accession>
<evidence type="ECO:0000313" key="7">
    <source>
        <dbReference type="EMBL" id="KAK8378096.1"/>
    </source>
</evidence>
<dbReference type="InterPro" id="IPR039041">
    <property type="entry name" value="Nav/unc-53"/>
</dbReference>
<sequence>MFAVQREKRNYTIQCRRWRGAGPGTSLVLFPPLSPAAPSLTPSLRSLTVILIRGRSRKDRRNQCVLRCEKGRVCRSFLPAACDTDPCNCNTPVHYTKVCLTSAPSNHRRGEAVTQPTMSDLGFMTIPRGRRLPQIPTTITTNTLNNNNNNHNHNNNNNNNLKNGYFKNFSKNGYCFSNIGGGGGGGGGGGNLKTPVIPIVNGGGGGGHLANGCTGRAVHDGFATIRAGGKRGRSYSSPTVTQDTSTASQCSHGCCGPGGGRGWTMEPLWEERGEGGTPAVSRRDRPQLPWWEVATRRSRYRSCPAFSQASVVTALEQTMNSVTSTLERLASSPDLKETEAAEIRKTAAVLRQQSSAVCQSVSSGYISLERQLSCDSVSSVTSTVSATSLSSYASLGSHSLTPSLMPHCNAHHNHPPQDAINASPGQAKLKKRSWLRSSFRRAFGRQGRKLTKQQQNELGSPSPGIRSGLTQPSDTSLPPLCLPHQYSHQLHHQPPPPYSASLPRKSHSSSGLLGTARRSTLLKRSALEDKEEEVKRLREEVTAKERTLTDCRLELLSAQHQMQGQADTIARLQAEVAGPARGEPAPVDQVLPTLTHTLTSLAISPSPISRTNSIHHEDGHMMKVVVVMGGPARPSPTTHTPTHSLDPSLLTHIGNITVGCKTTWEQLDTMVVNMLKDYGNSIDPVSALGLDASALDSYQVEEVVCGPDLPRPELLPYGYCVGDVDAVLVDASHKKDGEVVGNVSSSALASLTPAATLRHLASLLVEHRRLVLAGPPAVGKTSLAHTLARFFVVNAGHVVTEEAVKVFRVTGSNSLDLCQLLANTWPRGVATSSILGTTTTTTTPAHPSLASPLVLVLDDLHVAGGVVETLKRYLPSALHSGPAIIATCCPSTALSTRLHIHCNFKWAALSPQQEPVRGLLGRVLRRRVAAAEAAANTRLPDAHHLAEWLARLWLHLNTLLTGHCGGDAALGPGLLLDCPLGQEETQAWFLEVWNGRLVPHLLAAMRGAAPHPPSLAQSWTDPLDWVLATYPWPNSVASGPDHLTRILVSDVLSLVSSSNNNNNNNNSSSDSPSTLACLTSTTSTTTTTTSTSALQNNTYPTHVDQLGA</sequence>
<dbReference type="Pfam" id="PF23092">
    <property type="entry name" value="Ubiquitin_6"/>
    <property type="match status" value="1"/>
</dbReference>
<feature type="region of interest" description="Disordered" evidence="4">
    <location>
        <begin position="445"/>
        <end position="517"/>
    </location>
</feature>
<evidence type="ECO:0000313" key="8">
    <source>
        <dbReference type="Proteomes" id="UP001487740"/>
    </source>
</evidence>
<evidence type="ECO:0000256" key="2">
    <source>
        <dbReference type="ARBA" id="ARBA00023054"/>
    </source>
</evidence>
<evidence type="ECO:0000256" key="3">
    <source>
        <dbReference type="SAM" id="Coils"/>
    </source>
</evidence>
<feature type="coiled-coil region" evidence="3">
    <location>
        <begin position="520"/>
        <end position="554"/>
    </location>
</feature>
<comment type="similarity">
    <text evidence="1">Belongs to the Nav/unc-53 family.</text>
</comment>
<keyword evidence="8" id="KW-1185">Reference proteome</keyword>
<evidence type="ECO:0000259" key="5">
    <source>
        <dbReference type="Pfam" id="PF23092"/>
    </source>
</evidence>
<dbReference type="Pfam" id="PF25408">
    <property type="entry name" value="AAA_lid_NAV1"/>
    <property type="match status" value="1"/>
</dbReference>
<dbReference type="EMBL" id="JARAKH010000046">
    <property type="protein sequence ID" value="KAK8378096.1"/>
    <property type="molecule type" value="Genomic_DNA"/>
</dbReference>